<feature type="transmembrane region" description="Helical" evidence="7">
    <location>
        <begin position="130"/>
        <end position="147"/>
    </location>
</feature>
<feature type="transmembrane region" description="Helical" evidence="7">
    <location>
        <begin position="308"/>
        <end position="330"/>
    </location>
</feature>
<feature type="transmembrane region" description="Helical" evidence="7">
    <location>
        <begin position="93"/>
        <end position="110"/>
    </location>
</feature>
<feature type="transmembrane region" description="Helical" evidence="7">
    <location>
        <begin position="237"/>
        <end position="255"/>
    </location>
</feature>
<dbReference type="OrthoDB" id="569695at2"/>
<comment type="caution">
    <text evidence="9">The sequence shown here is derived from an EMBL/GenBank/DDBJ whole genome shotgun (WGS) entry which is preliminary data.</text>
</comment>
<dbReference type="GO" id="GO:0005886">
    <property type="term" value="C:plasma membrane"/>
    <property type="evidence" value="ECO:0007669"/>
    <property type="project" value="UniProtKB-SubCell"/>
</dbReference>
<dbReference type="RefSeq" id="WP_127199604.1">
    <property type="nucleotide sequence ID" value="NZ_RZNX01000004.1"/>
</dbReference>
<dbReference type="GO" id="GO:0016413">
    <property type="term" value="F:O-acetyltransferase activity"/>
    <property type="evidence" value="ECO:0007669"/>
    <property type="project" value="TreeGrafter"/>
</dbReference>
<keyword evidence="6 7" id="KW-0472">Membrane</keyword>
<evidence type="ECO:0000313" key="10">
    <source>
        <dbReference type="Proteomes" id="UP000272464"/>
    </source>
</evidence>
<evidence type="ECO:0000256" key="7">
    <source>
        <dbReference type="SAM" id="Phobius"/>
    </source>
</evidence>
<evidence type="ECO:0000256" key="4">
    <source>
        <dbReference type="ARBA" id="ARBA00022692"/>
    </source>
</evidence>
<keyword evidence="3" id="KW-1003">Cell membrane</keyword>
<protein>
    <submittedName>
        <fullName evidence="9">Acyltransferase</fullName>
    </submittedName>
</protein>
<feature type="transmembrane region" description="Helical" evidence="7">
    <location>
        <begin position="275"/>
        <end position="296"/>
    </location>
</feature>
<evidence type="ECO:0000256" key="6">
    <source>
        <dbReference type="ARBA" id="ARBA00023136"/>
    </source>
</evidence>
<dbReference type="PANTHER" id="PTHR40074">
    <property type="entry name" value="O-ACETYLTRANSFERASE WECH"/>
    <property type="match status" value="1"/>
</dbReference>
<feature type="transmembrane region" description="Helical" evidence="7">
    <location>
        <begin position="167"/>
        <end position="188"/>
    </location>
</feature>
<name>A0A3S1DWS0_9BACL</name>
<comment type="similarity">
    <text evidence="2">Belongs to the acyltransferase 3 family.</text>
</comment>
<keyword evidence="9" id="KW-0012">Acyltransferase</keyword>
<evidence type="ECO:0000256" key="3">
    <source>
        <dbReference type="ARBA" id="ARBA00022475"/>
    </source>
</evidence>
<feature type="transmembrane region" description="Helical" evidence="7">
    <location>
        <begin position="12"/>
        <end position="34"/>
    </location>
</feature>
<keyword evidence="10" id="KW-1185">Reference proteome</keyword>
<feature type="transmembrane region" description="Helical" evidence="7">
    <location>
        <begin position="46"/>
        <end position="72"/>
    </location>
</feature>
<dbReference type="AlphaFoldDB" id="A0A3S1DWS0"/>
<keyword evidence="5 7" id="KW-1133">Transmembrane helix</keyword>
<dbReference type="EMBL" id="RZNX01000004">
    <property type="protein sequence ID" value="RUT30672.1"/>
    <property type="molecule type" value="Genomic_DNA"/>
</dbReference>
<keyword evidence="4 7" id="KW-0812">Transmembrane</keyword>
<evidence type="ECO:0000256" key="1">
    <source>
        <dbReference type="ARBA" id="ARBA00004651"/>
    </source>
</evidence>
<dbReference type="Proteomes" id="UP000272464">
    <property type="component" value="Unassembled WGS sequence"/>
</dbReference>
<dbReference type="GO" id="GO:0009246">
    <property type="term" value="P:enterobacterial common antigen biosynthetic process"/>
    <property type="evidence" value="ECO:0007669"/>
    <property type="project" value="TreeGrafter"/>
</dbReference>
<evidence type="ECO:0000256" key="5">
    <source>
        <dbReference type="ARBA" id="ARBA00022989"/>
    </source>
</evidence>
<evidence type="ECO:0000259" key="8">
    <source>
        <dbReference type="Pfam" id="PF01757"/>
    </source>
</evidence>
<evidence type="ECO:0000313" key="9">
    <source>
        <dbReference type="EMBL" id="RUT30672.1"/>
    </source>
</evidence>
<evidence type="ECO:0000256" key="2">
    <source>
        <dbReference type="ARBA" id="ARBA00007400"/>
    </source>
</evidence>
<sequence>MTRIAKERILEIELLRAIAFAGVVFQHAVAHYGYLKDVGLADGVLLALLVILSKFAVPVFIFITGMVLFYNYDGELNYRSFLVKRLKDIGTPFFIWSIFYMYLNHAFPGLNLQEILAATERLITGKSSYHLWYVFMMIQFYLLFPLFRRWVRGVFERLRPSVRPWAVGAAGAAYIGLMPLIGMIAGMFSAADIPAITPLFTTYADRNVLYYLFYFLMGAAAGMNVPRWQLWVKQGQFIYWPVFISFAAYFFYRLVNGFESADGLHINFNGVALLQPLMVIFLTSSIFVLHRIAMALKNSGNPLLLRMLAGISALSYGAYLMHAAVLRLAYALEGSLFAEWSITLRTLIAFILCMVMCSLFTWILAKLPFGKWVVGVHIPRRAKTGQQAVRNPGVNS</sequence>
<reference evidence="9 10" key="1">
    <citation type="submission" date="2018-12" db="EMBL/GenBank/DDBJ databases">
        <authorList>
            <person name="Sun L."/>
            <person name="Chen Z."/>
        </authorList>
    </citation>
    <scope>NUCLEOTIDE SEQUENCE [LARGE SCALE GENOMIC DNA]</scope>
    <source>
        <strain evidence="9 10">3-5-3</strain>
    </source>
</reference>
<dbReference type="PANTHER" id="PTHR40074:SF2">
    <property type="entry name" value="O-ACETYLTRANSFERASE WECH"/>
    <property type="match status" value="1"/>
</dbReference>
<accession>A0A3S1DWS0</accession>
<comment type="subcellular location">
    <subcellularLocation>
        <location evidence="1">Cell membrane</location>
        <topology evidence="1">Multi-pass membrane protein</topology>
    </subcellularLocation>
</comment>
<gene>
    <name evidence="9" type="ORF">EJP77_12695</name>
</gene>
<proteinExistence type="inferred from homology"/>
<dbReference type="Pfam" id="PF01757">
    <property type="entry name" value="Acyl_transf_3"/>
    <property type="match status" value="1"/>
</dbReference>
<dbReference type="InterPro" id="IPR002656">
    <property type="entry name" value="Acyl_transf_3_dom"/>
</dbReference>
<feature type="domain" description="Acyltransferase 3" evidence="8">
    <location>
        <begin position="10"/>
        <end position="361"/>
    </location>
</feature>
<organism evidence="9 10">
    <name type="scientific">Paenibacillus zeisoli</name>
    <dbReference type="NCBI Taxonomy" id="2496267"/>
    <lineage>
        <taxon>Bacteria</taxon>
        <taxon>Bacillati</taxon>
        <taxon>Bacillota</taxon>
        <taxon>Bacilli</taxon>
        <taxon>Bacillales</taxon>
        <taxon>Paenibacillaceae</taxon>
        <taxon>Paenibacillus</taxon>
    </lineage>
</organism>
<keyword evidence="9" id="KW-0808">Transferase</keyword>
<feature type="transmembrane region" description="Helical" evidence="7">
    <location>
        <begin position="208"/>
        <end position="225"/>
    </location>
</feature>
<feature type="transmembrane region" description="Helical" evidence="7">
    <location>
        <begin position="342"/>
        <end position="365"/>
    </location>
</feature>